<protein>
    <submittedName>
        <fullName evidence="1">Uncharacterized protein</fullName>
    </submittedName>
</protein>
<gene>
    <name evidence="1" type="ORF">K1T71_000222</name>
</gene>
<dbReference type="Proteomes" id="UP000824533">
    <property type="component" value="Linkage Group LG01"/>
</dbReference>
<sequence>MSRLGALHLTKYTGAKHTATVIFFHGSGSNGADMQEWVRLMVKNFSFPHIKVVYPTAPLQPYTPAGGMMSNVWFDRADISPDAPEKIDSLARIENEVKNLIKKEHHDGIASNRIIVGGFSMGGSLAFHTAYRWDCNIAGAFVFSSFLNQNSIVYKEIKNNSGEKYPPLLQIHGDTDDLVHLEWGQTTFQQMQALGIQGEFHVMERLGHSINKRGMSLIKEWIEKRLPDV</sequence>
<dbReference type="EMBL" id="CM034387">
    <property type="protein sequence ID" value="KAJ0183799.1"/>
    <property type="molecule type" value="Genomic_DNA"/>
</dbReference>
<accession>A0ACC1DIJ4</accession>
<proteinExistence type="predicted"/>
<evidence type="ECO:0000313" key="2">
    <source>
        <dbReference type="Proteomes" id="UP000824533"/>
    </source>
</evidence>
<name>A0ACC1DIJ4_9NEOP</name>
<reference evidence="1 2" key="1">
    <citation type="journal article" date="2021" name="Front. Genet.">
        <title>Chromosome-Level Genome Assembly Reveals Significant Gene Expansion in the Toll and IMD Signaling Pathways of Dendrolimus kikuchii.</title>
        <authorList>
            <person name="Zhou J."/>
            <person name="Wu P."/>
            <person name="Xiong Z."/>
            <person name="Liu N."/>
            <person name="Zhao N."/>
            <person name="Ji M."/>
            <person name="Qiu Y."/>
            <person name="Yang B."/>
        </authorList>
    </citation>
    <scope>NUCLEOTIDE SEQUENCE [LARGE SCALE GENOMIC DNA]</scope>
    <source>
        <strain evidence="1">Ann1</strain>
    </source>
</reference>
<evidence type="ECO:0000313" key="1">
    <source>
        <dbReference type="EMBL" id="KAJ0183799.1"/>
    </source>
</evidence>
<keyword evidence="2" id="KW-1185">Reference proteome</keyword>
<comment type="caution">
    <text evidence="1">The sequence shown here is derived from an EMBL/GenBank/DDBJ whole genome shotgun (WGS) entry which is preliminary data.</text>
</comment>
<organism evidence="1 2">
    <name type="scientific">Dendrolimus kikuchii</name>
    <dbReference type="NCBI Taxonomy" id="765133"/>
    <lineage>
        <taxon>Eukaryota</taxon>
        <taxon>Metazoa</taxon>
        <taxon>Ecdysozoa</taxon>
        <taxon>Arthropoda</taxon>
        <taxon>Hexapoda</taxon>
        <taxon>Insecta</taxon>
        <taxon>Pterygota</taxon>
        <taxon>Neoptera</taxon>
        <taxon>Endopterygota</taxon>
        <taxon>Lepidoptera</taxon>
        <taxon>Glossata</taxon>
        <taxon>Ditrysia</taxon>
        <taxon>Bombycoidea</taxon>
        <taxon>Lasiocampidae</taxon>
        <taxon>Dendrolimus</taxon>
    </lineage>
</organism>